<feature type="domain" description="Carbohydrate kinase FGGY N-terminal" evidence="9">
    <location>
        <begin position="6"/>
        <end position="239"/>
    </location>
</feature>
<feature type="domain" description="Carbohydrate kinase FGGY C-terminal" evidence="10">
    <location>
        <begin position="249"/>
        <end position="441"/>
    </location>
</feature>
<evidence type="ECO:0000259" key="9">
    <source>
        <dbReference type="Pfam" id="PF00370"/>
    </source>
</evidence>
<dbReference type="RefSeq" id="WP_307494524.1">
    <property type="nucleotide sequence ID" value="NZ_JAUSVB010000006.1"/>
</dbReference>
<evidence type="ECO:0000256" key="1">
    <source>
        <dbReference type="ARBA" id="ARBA00009156"/>
    </source>
</evidence>
<dbReference type="PANTHER" id="PTHR10196:SF93">
    <property type="entry name" value="L-RHAMNULOKINASE"/>
    <property type="match status" value="1"/>
</dbReference>
<dbReference type="SUPFAM" id="SSF53067">
    <property type="entry name" value="Actin-like ATPase domain"/>
    <property type="match status" value="2"/>
</dbReference>
<evidence type="ECO:0000259" key="10">
    <source>
        <dbReference type="Pfam" id="PF02782"/>
    </source>
</evidence>
<dbReference type="PANTHER" id="PTHR10196">
    <property type="entry name" value="SUGAR KINASE"/>
    <property type="match status" value="1"/>
</dbReference>
<organism evidence="11 12">
    <name type="scientific">Cellulomonas humilata</name>
    <dbReference type="NCBI Taxonomy" id="144055"/>
    <lineage>
        <taxon>Bacteria</taxon>
        <taxon>Bacillati</taxon>
        <taxon>Actinomycetota</taxon>
        <taxon>Actinomycetes</taxon>
        <taxon>Micrococcales</taxon>
        <taxon>Cellulomonadaceae</taxon>
        <taxon>Cellulomonas</taxon>
    </lineage>
</organism>
<comment type="similarity">
    <text evidence="1">Belongs to the FGGY kinase family.</text>
</comment>
<proteinExistence type="inferred from homology"/>
<dbReference type="Gene3D" id="3.30.420.40">
    <property type="match status" value="2"/>
</dbReference>
<evidence type="ECO:0000256" key="7">
    <source>
        <dbReference type="ARBA" id="ARBA00023308"/>
    </source>
</evidence>
<evidence type="ECO:0000256" key="3">
    <source>
        <dbReference type="ARBA" id="ARBA00022741"/>
    </source>
</evidence>
<accession>A0ABU0EKK8</accession>
<name>A0ABU0EKK8_9CELL</name>
<evidence type="ECO:0000313" key="12">
    <source>
        <dbReference type="Proteomes" id="UP001239626"/>
    </source>
</evidence>
<dbReference type="InterPro" id="IPR018485">
    <property type="entry name" value="FGGY_C"/>
</dbReference>
<evidence type="ECO:0000256" key="8">
    <source>
        <dbReference type="SAM" id="MobiDB-lite"/>
    </source>
</evidence>
<comment type="caution">
    <text evidence="11">The sequence shown here is derived from an EMBL/GenBank/DDBJ whole genome shotgun (WGS) entry which is preliminary data.</text>
</comment>
<feature type="region of interest" description="Disordered" evidence="8">
    <location>
        <begin position="465"/>
        <end position="487"/>
    </location>
</feature>
<dbReference type="Proteomes" id="UP001239626">
    <property type="component" value="Unassembled WGS sequence"/>
</dbReference>
<evidence type="ECO:0000313" key="11">
    <source>
        <dbReference type="EMBL" id="MDQ0375737.1"/>
    </source>
</evidence>
<keyword evidence="4" id="KW-0418">Kinase</keyword>
<dbReference type="InterPro" id="IPR018484">
    <property type="entry name" value="FGGY_N"/>
</dbReference>
<dbReference type="EMBL" id="JAUSVB010000006">
    <property type="protein sequence ID" value="MDQ0375737.1"/>
    <property type="molecule type" value="Genomic_DNA"/>
</dbReference>
<evidence type="ECO:0000256" key="4">
    <source>
        <dbReference type="ARBA" id="ARBA00022777"/>
    </source>
</evidence>
<evidence type="ECO:0000256" key="6">
    <source>
        <dbReference type="ARBA" id="ARBA00023157"/>
    </source>
</evidence>
<keyword evidence="5" id="KW-0067">ATP-binding</keyword>
<dbReference type="Pfam" id="PF02782">
    <property type="entry name" value="FGGY_C"/>
    <property type="match status" value="1"/>
</dbReference>
<keyword evidence="2 11" id="KW-0808">Transferase</keyword>
<sequence>MSAFAAVDLGASSGRVIVGTVDGGRVSLHEVNRFPNGPVQLAGALHWDVLGLYRGVLDGLRAAGREAGVLSGVGIDSWAVDYGLLDRDGALVGNPFHYRDARTDGVPDTVFATIPAAELYARTGLQVQPFNTVFQLVAAQGTAALAAAQTALLIPDLLGCWLTGARVAEVTNASTTGLLDASTRTWATDLAERLGIDSTLLPPLLDPGALLGHVRADVGLHGTVPVWTVGSHDTASAVVAVPAVGDDFAYISCGTWSLVGLELDRPVLTEASRAANFTNEAGVDGTVRYLRNVMGLWVLQESLRTWNEAGLPADLPDLLAAAARVPALTTVVDVDGPAFLPPGDMPARIAAEAERTGQTPPQSQAETVRCILDSLALAYRRAVRQSSALAGKDVSVVHVVGGGVRNELLCQLTADATGLSVVAGPVEGAALGNVLVQARAAGVLSGGLADLRAVGAQGLELRRYEPGATGGPTDRQWAAAEHRVEGP</sequence>
<evidence type="ECO:0000256" key="2">
    <source>
        <dbReference type="ARBA" id="ARBA00022679"/>
    </source>
</evidence>
<dbReference type="Pfam" id="PF00370">
    <property type="entry name" value="FGGY_N"/>
    <property type="match status" value="1"/>
</dbReference>
<dbReference type="InterPro" id="IPR013449">
    <property type="entry name" value="Rhamnulokinase"/>
</dbReference>
<dbReference type="EC" id="2.7.1.5" evidence="11"/>
<keyword evidence="6" id="KW-1015">Disulfide bond</keyword>
<keyword evidence="7" id="KW-0684">Rhamnose metabolism</keyword>
<reference evidence="11 12" key="1">
    <citation type="submission" date="2023-07" db="EMBL/GenBank/DDBJ databases">
        <title>Sorghum-associated microbial communities from plants grown in Nebraska, USA.</title>
        <authorList>
            <person name="Schachtman D."/>
        </authorList>
    </citation>
    <scope>NUCLEOTIDE SEQUENCE [LARGE SCALE GENOMIC DNA]</scope>
    <source>
        <strain evidence="11 12">BE332</strain>
    </source>
</reference>
<keyword evidence="12" id="KW-1185">Reference proteome</keyword>
<dbReference type="InterPro" id="IPR043129">
    <property type="entry name" value="ATPase_NBD"/>
</dbReference>
<protein>
    <submittedName>
        <fullName evidence="11">Rhamnulokinase</fullName>
        <ecNumber evidence="11">2.7.1.5</ecNumber>
    </submittedName>
</protein>
<dbReference type="CDD" id="cd07771">
    <property type="entry name" value="ASKHA_NBD_FGGY_RhaB-like"/>
    <property type="match status" value="1"/>
</dbReference>
<keyword evidence="3" id="KW-0547">Nucleotide-binding</keyword>
<gene>
    <name evidence="11" type="ORF">J2X26_004075</name>
</gene>
<dbReference type="GO" id="GO:0008993">
    <property type="term" value="F:rhamnulokinase activity"/>
    <property type="evidence" value="ECO:0007669"/>
    <property type="project" value="UniProtKB-EC"/>
</dbReference>
<evidence type="ECO:0000256" key="5">
    <source>
        <dbReference type="ARBA" id="ARBA00022840"/>
    </source>
</evidence>